<dbReference type="EMBL" id="PPFX01000037">
    <property type="protein sequence ID" value="PNU19196.1"/>
    <property type="molecule type" value="Genomic_DNA"/>
</dbReference>
<dbReference type="InterPro" id="IPR012902">
    <property type="entry name" value="N_methyl_site"/>
</dbReference>
<protein>
    <recommendedName>
        <fullName evidence="4">Type IV pilus assembly protein PilV</fullName>
    </recommendedName>
</protein>
<dbReference type="AlphaFoldDB" id="A0A2K2H7A2"/>
<feature type="transmembrane region" description="Helical" evidence="1">
    <location>
        <begin position="50"/>
        <end position="74"/>
    </location>
</feature>
<name>A0A2K2H7A2_9BACT</name>
<dbReference type="Pfam" id="PF07963">
    <property type="entry name" value="N_methyl"/>
    <property type="match status" value="1"/>
</dbReference>
<evidence type="ECO:0000313" key="2">
    <source>
        <dbReference type="EMBL" id="PNU19196.1"/>
    </source>
</evidence>
<proteinExistence type="predicted"/>
<keyword evidence="1" id="KW-0472">Membrane</keyword>
<dbReference type="Proteomes" id="UP000236340">
    <property type="component" value="Unassembled WGS sequence"/>
</dbReference>
<evidence type="ECO:0000313" key="3">
    <source>
        <dbReference type="Proteomes" id="UP000236340"/>
    </source>
</evidence>
<keyword evidence="1" id="KW-1133">Transmembrane helix</keyword>
<organism evidence="2 3">
    <name type="scientific">Geothermobacter hydrogeniphilus</name>
    <dbReference type="NCBI Taxonomy" id="1969733"/>
    <lineage>
        <taxon>Bacteria</taxon>
        <taxon>Pseudomonadati</taxon>
        <taxon>Thermodesulfobacteriota</taxon>
        <taxon>Desulfuromonadia</taxon>
        <taxon>Desulfuromonadales</taxon>
        <taxon>Geothermobacteraceae</taxon>
        <taxon>Geothermobacter</taxon>
    </lineage>
</organism>
<evidence type="ECO:0008006" key="4">
    <source>
        <dbReference type="Google" id="ProtNLM"/>
    </source>
</evidence>
<comment type="caution">
    <text evidence="2">The sequence shown here is derived from an EMBL/GenBank/DDBJ whole genome shotgun (WGS) entry which is preliminary data.</text>
</comment>
<dbReference type="NCBIfam" id="TIGR02532">
    <property type="entry name" value="IV_pilin_GFxxxE"/>
    <property type="match status" value="1"/>
</dbReference>
<reference evidence="2 3" key="1">
    <citation type="journal article" date="2018" name="Genome Announc.">
        <title>Genome Sequence of Geothermobacter sp. HR-1 Iron Reducer from the Loihi Seamount.</title>
        <authorList>
            <person name="Smith H."/>
            <person name="Abuyen K."/>
            <person name="Tremblay J."/>
            <person name="Savalia P."/>
            <person name="Perez-Rodriguez I."/>
            <person name="Emerson D."/>
            <person name="Tully B."/>
            <person name="Amend J."/>
        </authorList>
    </citation>
    <scope>NUCLEOTIDE SEQUENCE [LARGE SCALE GENOMIC DNA]</scope>
    <source>
        <strain evidence="2 3">HR-1</strain>
    </source>
</reference>
<gene>
    <name evidence="2" type="ORF">C2E25_13700</name>
</gene>
<keyword evidence="1" id="KW-0812">Transmembrane</keyword>
<accession>A0A2K2H7A2</accession>
<sequence>MNGNWLTTTRNDRQAHEETLSGAAVDAATMPHRTPGRERAMAKPAMTSQYGFTLLEVLVALTIFAIGLLGVAGLQLRAISFNNGSNIRTTLGTTAQSVMEGVMALESDDPRLATSGTAQWDLDPDSAATTLTLPGGGTYSATWTVTVDTPITGISRITVNVQGPQGSTMTLTSYKGYNL</sequence>
<evidence type="ECO:0000256" key="1">
    <source>
        <dbReference type="SAM" id="Phobius"/>
    </source>
</evidence>